<gene>
    <name evidence="1" type="ORF">EXIGUO9Y_520004</name>
</gene>
<reference evidence="1 2" key="1">
    <citation type="submission" date="2019-10" db="EMBL/GenBank/DDBJ databases">
        <authorList>
            <person name="Karimi E."/>
        </authorList>
    </citation>
    <scope>NUCLEOTIDE SEQUENCE [LARGE SCALE GENOMIC DNA]</scope>
    <source>
        <strain evidence="1">Exiguobacterium sp. 9Y</strain>
    </source>
</reference>
<organism evidence="1 2">
    <name type="scientific">Exiguobacterium oxidotolerans</name>
    <dbReference type="NCBI Taxonomy" id="223958"/>
    <lineage>
        <taxon>Bacteria</taxon>
        <taxon>Bacillati</taxon>
        <taxon>Bacillota</taxon>
        <taxon>Bacilli</taxon>
        <taxon>Bacillales</taxon>
        <taxon>Bacillales Family XII. Incertae Sedis</taxon>
        <taxon>Exiguobacterium</taxon>
    </lineage>
</organism>
<dbReference type="AlphaFoldDB" id="A0A653IH54"/>
<evidence type="ECO:0000313" key="1">
    <source>
        <dbReference type="EMBL" id="VWX38606.1"/>
    </source>
</evidence>
<name>A0A653IH54_9BACL</name>
<dbReference type="EMBL" id="CABWKQ010000048">
    <property type="protein sequence ID" value="VWX38606.1"/>
    <property type="molecule type" value="Genomic_DNA"/>
</dbReference>
<sequence>MDSKGIKLSKLTKARIDDLMGEFADSFDDASKEIRPFVIKLGLSTGIANSKGLYEKLPSGCETSDWEMGSIISGDDFMIFKHLIINEAKRSLTDSEIKKYMRTFIEYGISSLYQIWEDHHNSGDLEEFKIKILS</sequence>
<dbReference type="RefSeq" id="WP_159174142.1">
    <property type="nucleotide sequence ID" value="NZ_LR732320.1"/>
</dbReference>
<protein>
    <recommendedName>
        <fullName evidence="3">DUF1832 domain-containing protein</fullName>
    </recommendedName>
</protein>
<accession>A0A653IH54</accession>
<proteinExistence type="predicted"/>
<evidence type="ECO:0000313" key="2">
    <source>
        <dbReference type="Proteomes" id="UP000439752"/>
    </source>
</evidence>
<dbReference type="Proteomes" id="UP000439752">
    <property type="component" value="Unassembled WGS sequence"/>
</dbReference>
<evidence type="ECO:0008006" key="3">
    <source>
        <dbReference type="Google" id="ProtNLM"/>
    </source>
</evidence>
<keyword evidence="2" id="KW-1185">Reference proteome</keyword>